<dbReference type="EMBL" id="UYJE01005105">
    <property type="protein sequence ID" value="VDI33998.1"/>
    <property type="molecule type" value="Genomic_DNA"/>
</dbReference>
<keyword evidence="5 9" id="KW-0297">G-protein coupled receptor</keyword>
<evidence type="ECO:0000256" key="4">
    <source>
        <dbReference type="ARBA" id="ARBA00022989"/>
    </source>
</evidence>
<dbReference type="PANTHER" id="PTHR24249">
    <property type="entry name" value="HISTAMINE RECEPTOR-RELATED G-PROTEIN COUPLED RECEPTOR"/>
    <property type="match status" value="1"/>
</dbReference>
<dbReference type="GO" id="GO:0005886">
    <property type="term" value="C:plasma membrane"/>
    <property type="evidence" value="ECO:0007669"/>
    <property type="project" value="UniProtKB-SubCell"/>
</dbReference>
<feature type="domain" description="G-protein coupled receptors family 1 profile" evidence="11">
    <location>
        <begin position="44"/>
        <end position="295"/>
    </location>
</feature>
<dbReference type="InterPro" id="IPR050569">
    <property type="entry name" value="TAAR"/>
</dbReference>
<accession>A0A8B6EG47</accession>
<dbReference type="OrthoDB" id="6021389at2759"/>
<comment type="similarity">
    <text evidence="9">Belongs to the G-protein coupled receptor 1 family.</text>
</comment>
<dbReference type="SMART" id="SM01381">
    <property type="entry name" value="7TM_GPCR_Srsx"/>
    <property type="match status" value="1"/>
</dbReference>
<keyword evidence="2" id="KW-1003">Cell membrane</keyword>
<evidence type="ECO:0000256" key="3">
    <source>
        <dbReference type="ARBA" id="ARBA00022692"/>
    </source>
</evidence>
<feature type="transmembrane region" description="Helical" evidence="10">
    <location>
        <begin position="143"/>
        <end position="164"/>
    </location>
</feature>
<keyword evidence="8 9" id="KW-0807">Transducer</keyword>
<keyword evidence="4 10" id="KW-1133">Transmembrane helix</keyword>
<dbReference type="InterPro" id="IPR000276">
    <property type="entry name" value="GPCR_Rhodpsn"/>
</dbReference>
<evidence type="ECO:0000256" key="2">
    <source>
        <dbReference type="ARBA" id="ARBA00022475"/>
    </source>
</evidence>
<keyword evidence="6 10" id="KW-0472">Membrane</keyword>
<dbReference type="InterPro" id="IPR017452">
    <property type="entry name" value="GPCR_Rhodpsn_7TM"/>
</dbReference>
<dbReference type="GO" id="GO:0004930">
    <property type="term" value="F:G protein-coupled receptor activity"/>
    <property type="evidence" value="ECO:0007669"/>
    <property type="project" value="UniProtKB-KW"/>
</dbReference>
<dbReference type="PROSITE" id="PS50262">
    <property type="entry name" value="G_PROTEIN_RECEP_F1_2"/>
    <property type="match status" value="1"/>
</dbReference>
<feature type="transmembrane region" description="Helical" evidence="10">
    <location>
        <begin position="65"/>
        <end position="86"/>
    </location>
</feature>
<evidence type="ECO:0000256" key="10">
    <source>
        <dbReference type="SAM" id="Phobius"/>
    </source>
</evidence>
<feature type="transmembrane region" description="Helical" evidence="10">
    <location>
        <begin position="274"/>
        <end position="295"/>
    </location>
</feature>
<evidence type="ECO:0000256" key="1">
    <source>
        <dbReference type="ARBA" id="ARBA00004651"/>
    </source>
</evidence>
<evidence type="ECO:0000259" key="11">
    <source>
        <dbReference type="PROSITE" id="PS50262"/>
    </source>
</evidence>
<evidence type="ECO:0000256" key="6">
    <source>
        <dbReference type="ARBA" id="ARBA00023136"/>
    </source>
</evidence>
<evidence type="ECO:0000256" key="5">
    <source>
        <dbReference type="ARBA" id="ARBA00023040"/>
    </source>
</evidence>
<evidence type="ECO:0000313" key="12">
    <source>
        <dbReference type="EMBL" id="VDI33998.1"/>
    </source>
</evidence>
<dbReference type="Gene3D" id="1.20.1070.10">
    <property type="entry name" value="Rhodopsin 7-helix transmembrane proteins"/>
    <property type="match status" value="1"/>
</dbReference>
<dbReference type="CDD" id="cd00637">
    <property type="entry name" value="7tm_classA_rhodopsin-like"/>
    <property type="match status" value="1"/>
</dbReference>
<comment type="subcellular location">
    <subcellularLocation>
        <location evidence="1">Cell membrane</location>
        <topology evidence="1">Multi-pass membrane protein</topology>
    </subcellularLocation>
</comment>
<dbReference type="PROSITE" id="PS00237">
    <property type="entry name" value="G_PROTEIN_RECEP_F1_1"/>
    <property type="match status" value="1"/>
</dbReference>
<dbReference type="SUPFAM" id="SSF81321">
    <property type="entry name" value="Family A G protein-coupled receptor-like"/>
    <property type="match status" value="1"/>
</dbReference>
<feature type="transmembrane region" description="Helical" evidence="10">
    <location>
        <begin position="238"/>
        <end position="262"/>
    </location>
</feature>
<evidence type="ECO:0000256" key="9">
    <source>
        <dbReference type="RuleBase" id="RU000688"/>
    </source>
</evidence>
<keyword evidence="3 9" id="KW-0812">Transmembrane</keyword>
<feature type="transmembrane region" description="Helical" evidence="10">
    <location>
        <begin position="98"/>
        <end position="123"/>
    </location>
</feature>
<proteinExistence type="inferred from homology"/>
<feature type="transmembrane region" description="Helical" evidence="10">
    <location>
        <begin position="29"/>
        <end position="53"/>
    </location>
</feature>
<dbReference type="PRINTS" id="PR00237">
    <property type="entry name" value="GPCRRHODOPSN"/>
</dbReference>
<gene>
    <name evidence="12" type="ORF">MGAL_10B094530</name>
</gene>
<dbReference type="Pfam" id="PF00001">
    <property type="entry name" value="7tm_1"/>
    <property type="match status" value="1"/>
</dbReference>
<keyword evidence="13" id="KW-1185">Reference proteome</keyword>
<name>A0A8B6EG47_MYTGA</name>
<evidence type="ECO:0000256" key="7">
    <source>
        <dbReference type="ARBA" id="ARBA00023170"/>
    </source>
</evidence>
<feature type="transmembrane region" description="Helical" evidence="10">
    <location>
        <begin position="184"/>
        <end position="210"/>
    </location>
</feature>
<protein>
    <recommendedName>
        <fullName evidence="11">G-protein coupled receptors family 1 profile domain-containing protein</fullName>
    </recommendedName>
</protein>
<dbReference type="AlphaFoldDB" id="A0A8B6EG47"/>
<evidence type="ECO:0000256" key="8">
    <source>
        <dbReference type="ARBA" id="ARBA00023224"/>
    </source>
</evidence>
<evidence type="ECO:0000313" key="13">
    <source>
        <dbReference type="Proteomes" id="UP000596742"/>
    </source>
</evidence>
<comment type="caution">
    <text evidence="12">The sequence shown here is derived from an EMBL/GenBank/DDBJ whole genome shotgun (WGS) entry which is preliminary data.</text>
</comment>
<organism evidence="12 13">
    <name type="scientific">Mytilus galloprovincialis</name>
    <name type="common">Mediterranean mussel</name>
    <dbReference type="NCBI Taxonomy" id="29158"/>
    <lineage>
        <taxon>Eukaryota</taxon>
        <taxon>Metazoa</taxon>
        <taxon>Spiralia</taxon>
        <taxon>Lophotrochozoa</taxon>
        <taxon>Mollusca</taxon>
        <taxon>Bivalvia</taxon>
        <taxon>Autobranchia</taxon>
        <taxon>Pteriomorphia</taxon>
        <taxon>Mytilida</taxon>
        <taxon>Mytiloidea</taxon>
        <taxon>Mytilidae</taxon>
        <taxon>Mytilinae</taxon>
        <taxon>Mytilus</taxon>
    </lineage>
</organism>
<keyword evidence="7 9" id="KW-0675">Receptor</keyword>
<dbReference type="Proteomes" id="UP000596742">
    <property type="component" value="Unassembled WGS sequence"/>
</dbReference>
<sequence length="324" mass="37120">MESTIFGNSNLTKFQNESKMNTMIIYETVIASVLTISVIASWISNLGIIVVFVKYKCLRTKHDMLVINLAFTNLIITVGISFYSTYTLHPGDIFHTKIVCMALFICIFGGILTSLLVLLFLALERYLCILHPEIHIKIKRRHVIICSILAYIIGITYTMMPFIFKNHWDRYHLCVVNVFPFEFSIAEQVCGSVIITIILIINVIVLKVALSHASKINRLLKNVQNKHRKKHRRQKGKAFVTVFLLSGISVICWIPVLVVFAIESDPDLDGSYRWIFTQLLYVPLSLNTSVTAIIIGHRNRHFRDAIASMVCRRQHKCNRVNMGY</sequence>
<reference evidence="12" key="1">
    <citation type="submission" date="2018-11" db="EMBL/GenBank/DDBJ databases">
        <authorList>
            <person name="Alioto T."/>
            <person name="Alioto T."/>
        </authorList>
    </citation>
    <scope>NUCLEOTIDE SEQUENCE</scope>
</reference>